<feature type="domain" description="PhoD-like phosphatase" evidence="2">
    <location>
        <begin position="1254"/>
        <end position="1414"/>
    </location>
</feature>
<feature type="region of interest" description="Disordered" evidence="1">
    <location>
        <begin position="1409"/>
        <end position="1565"/>
    </location>
</feature>
<feature type="region of interest" description="Disordered" evidence="1">
    <location>
        <begin position="1635"/>
        <end position="1695"/>
    </location>
</feature>
<feature type="compositionally biased region" description="Polar residues" evidence="1">
    <location>
        <begin position="381"/>
        <end position="407"/>
    </location>
</feature>
<dbReference type="InterPro" id="IPR043904">
    <property type="entry name" value="PhoD_2-like"/>
</dbReference>
<feature type="region of interest" description="Disordered" evidence="1">
    <location>
        <begin position="1583"/>
        <end position="1622"/>
    </location>
</feature>
<protein>
    <recommendedName>
        <fullName evidence="2">PhoD-like phosphatase domain-containing protein</fullName>
    </recommendedName>
</protein>
<feature type="compositionally biased region" description="Basic and acidic residues" evidence="1">
    <location>
        <begin position="279"/>
        <end position="291"/>
    </location>
</feature>
<reference evidence="3 4" key="1">
    <citation type="submission" date="2024-03" db="EMBL/GenBank/DDBJ databases">
        <title>A high-quality draft genome sequence of Diaporthe vaccinii, a causative agent of upright dieback and viscid rot disease in cranberry plants.</title>
        <authorList>
            <person name="Sarrasin M."/>
            <person name="Lang B.F."/>
            <person name="Burger G."/>
        </authorList>
    </citation>
    <scope>NUCLEOTIDE SEQUENCE [LARGE SCALE GENOMIC DNA]</scope>
    <source>
        <strain evidence="3 4">IS7</strain>
    </source>
</reference>
<evidence type="ECO:0000256" key="1">
    <source>
        <dbReference type="SAM" id="MobiDB-lite"/>
    </source>
</evidence>
<feature type="compositionally biased region" description="Basic and acidic residues" evidence="1">
    <location>
        <begin position="369"/>
        <end position="379"/>
    </location>
</feature>
<proteinExistence type="predicted"/>
<feature type="compositionally biased region" description="Low complexity" evidence="1">
    <location>
        <begin position="529"/>
        <end position="551"/>
    </location>
</feature>
<feature type="compositionally biased region" description="Basic residues" evidence="1">
    <location>
        <begin position="1446"/>
        <end position="1458"/>
    </location>
</feature>
<name>A0ABR4EZN1_9PEZI</name>
<sequence>MARAQSAQKSAMPAPYWGDLPGPNAPARPGTRSSSDDYASRPLQPQAMDLAPGVAPQSRSNRASVQTTNTNADAQTDSTLSPYASPIRSSFQGYALAPRPPSLPYGQSQYPPDVLEKRRRRASKNKEEDREYSHSDPRTSALPRAPDVPRTSSSSYRHPYGNGGLPYTYHKAAAEEPDLPLSPGVMDPDYYQPASADRPTHSDTVAGSSSNRRVSSDSAATTRNGSTRDPVNGHRKSSLGNEMDRRMMANARSPLQKLELTLDNITKEEKRARVAAAEQRARTRASRDSRDLGQQPAVRFKEGEAEAEPELARPQVLPDPVPVHPGIAPQSAGKDMPKRHASQAGKSAAPKTPVARFAQDTGIPQRNLSFRERAARDEINLPNSNDRNNSPTTTPTSGYSLARSGSNKLKKEPPSDAAYQRRGDSEKKSGHVPHRGTAQPPSEGLGLAVAPVPAGSTPPSKTAGRSVRTKVPPLNTDVEPRRPSGRNDIDHPDSPFTPGKATNTPRKRRDSTSITFADDVRQNEAPKTATNSGAMARTAAAGGTAAAIAGGHQHDGHASDDDASSDDDHRLGEFFHRREYKPGHGMYNPPKFLGEWKKGTIGTLSGTLLDLDDENTPKLDQSQTWWETPPSQRRGSISTRPRKAEAFDGEYDETNGMHTPNDPTTVLQESYTGTQGLRQSWVVHYDDAAPHAREFLGHQATTDKRKARRQSRLYSIGRPLVDSIENLEPRFPPTLCSCLLCFSSPRPRRVPEKSLLTRAARMVIRVPNFIAPTRFKPPLFLKCGPLLRYCGIRTERISSRSARSGPDVEREFWRGTVMIVTQDQDSSYDIAPTLRLFVQPIELLPPPPSEIRGEIPPEFVDPIAGHPKLGRKGETLYVRPVDHLDESKDHSQDETDRGLFEKTRSPPDVTPADGSTDAPGSFAARRKRTPVDGEKVGKYKDVRGYRLHTERGYTFWRFSVEVELRDKQQRIAYRINRGPATGFWVPARNQSMNIMFHSCNGFSVSVIPDDLSGPDPLWRDVLNNHQSRPFHVMLGGGDQLYCDAVMRKTELFQDWLMIRNPLHKHNAPFTPDMQDELEEFYLERYCTWFSQGLFGLANSQIPMVNMYDDHDIIDGFGSYPHHFMSSPVFSGLGNVAFKYYMLFQHQSIVDETEETEPSWAIGVGPGPYIQEQSRSVFLRLGAKIALLAVDCRTERMRDQVVREDTWDKLMDRCYNEIVKGKTEHLLVLLGVPIAYPRLVWLENILTSRLLDPIKALGKTGLFGNVFNKFDGGVEVLDDLDDHWTAKNHKDERKIIIEDLQDLAADRSVRITILGGDVHLAAIGQFYSNPKLELAKHKDFRYMPNVISSAIVNTPPPDLMADVLNKRNKVHHLDKDTDENMIPMFAHGVEGKPRNNKRLLPHRNWCSIREYTPGQTPPSTPPEYAYDAESPADSIVRRDTGLSNKGVTRRLSKKNRGPAHRADVIDSRPPISGSGGAGIFRSLSSRGRRSTPDVPAGDKRPGTKKRTLSLTRGDFSGIFRRRSESRNRSQPDDGGINGTWGESDPELVARDRNQGDGAYDFDYEDNTYDQRNRGHGFLGSIGLRGGGGPGGGGSYDEFSDGDDSYFTARAPHNTRPSQPGANNKAARVLGTEALNASRRHGSQHQPRQPQQPQQQGAERPFGVTTKISGPGQDDDDNEHFQPKPFQRTPTGLSAKQVRKRAQSFDVNIEGGLDICLNVEVSAKDPAGITVPYRLLVPRLWYDASDGDAVEMPERGRGKSRDEQPGPIKRFFSLSRARGTSVKRGGSAQPGRQRREADDDHQPVVSGPAPGTAI</sequence>
<feature type="compositionally biased region" description="Basic and acidic residues" evidence="1">
    <location>
        <begin position="882"/>
        <end position="905"/>
    </location>
</feature>
<feature type="compositionally biased region" description="Basic and acidic residues" evidence="1">
    <location>
        <begin position="478"/>
        <end position="493"/>
    </location>
</feature>
<dbReference type="EMBL" id="JBAWTH010000018">
    <property type="protein sequence ID" value="KAL2287909.1"/>
    <property type="molecule type" value="Genomic_DNA"/>
</dbReference>
<dbReference type="Pfam" id="PF19050">
    <property type="entry name" value="PhoD_2"/>
    <property type="match status" value="2"/>
</dbReference>
<dbReference type="Proteomes" id="UP001600888">
    <property type="component" value="Unassembled WGS sequence"/>
</dbReference>
<evidence type="ECO:0000259" key="2">
    <source>
        <dbReference type="Pfam" id="PF19050"/>
    </source>
</evidence>
<feature type="compositionally biased region" description="Basic and acidic residues" evidence="1">
    <location>
        <begin position="1791"/>
        <end position="1800"/>
    </location>
</feature>
<feature type="region of interest" description="Disordered" evidence="1">
    <location>
        <begin position="882"/>
        <end position="930"/>
    </location>
</feature>
<gene>
    <name evidence="3" type="ORF">FJTKL_04692</name>
</gene>
<comment type="caution">
    <text evidence="3">The sequence shown here is derived from an EMBL/GenBank/DDBJ whole genome shotgun (WGS) entry which is preliminary data.</text>
</comment>
<dbReference type="InterPro" id="IPR018946">
    <property type="entry name" value="PhoD-like_MPP"/>
</dbReference>
<organism evidence="3 4">
    <name type="scientific">Diaporthe vaccinii</name>
    <dbReference type="NCBI Taxonomy" id="105482"/>
    <lineage>
        <taxon>Eukaryota</taxon>
        <taxon>Fungi</taxon>
        <taxon>Dikarya</taxon>
        <taxon>Ascomycota</taxon>
        <taxon>Pezizomycotina</taxon>
        <taxon>Sordariomycetes</taxon>
        <taxon>Sordariomycetidae</taxon>
        <taxon>Diaporthales</taxon>
        <taxon>Diaporthaceae</taxon>
        <taxon>Diaporthe</taxon>
        <taxon>Diaporthe eres species complex</taxon>
    </lineage>
</organism>
<dbReference type="Gene3D" id="3.60.21.70">
    <property type="entry name" value="PhoD-like phosphatase"/>
    <property type="match status" value="1"/>
</dbReference>
<accession>A0ABR4EZN1</accession>
<dbReference type="PANTHER" id="PTHR46689">
    <property type="entry name" value="MEMBRANE PROTEIN, PUTATIVE-RELATED"/>
    <property type="match status" value="1"/>
</dbReference>
<feature type="compositionally biased region" description="Basic and acidic residues" evidence="1">
    <location>
        <begin position="1520"/>
        <end position="1530"/>
    </location>
</feature>
<feature type="region of interest" description="Disordered" evidence="1">
    <location>
        <begin position="265"/>
        <end position="569"/>
    </location>
</feature>
<feature type="region of interest" description="Disordered" evidence="1">
    <location>
        <begin position="612"/>
        <end position="641"/>
    </location>
</feature>
<dbReference type="CDD" id="cd07389">
    <property type="entry name" value="MPP_PhoD"/>
    <property type="match status" value="1"/>
</dbReference>
<feature type="compositionally biased region" description="Gly residues" evidence="1">
    <location>
        <begin position="1583"/>
        <end position="1593"/>
    </location>
</feature>
<feature type="region of interest" description="Disordered" evidence="1">
    <location>
        <begin position="1"/>
        <end position="243"/>
    </location>
</feature>
<dbReference type="InterPro" id="IPR038607">
    <property type="entry name" value="PhoD-like_sf"/>
</dbReference>
<feature type="region of interest" description="Disordered" evidence="1">
    <location>
        <begin position="1747"/>
        <end position="1812"/>
    </location>
</feature>
<feature type="compositionally biased region" description="Low complexity" evidence="1">
    <location>
        <begin position="1642"/>
        <end position="1655"/>
    </location>
</feature>
<feature type="compositionally biased region" description="Polar residues" evidence="1">
    <location>
        <begin position="618"/>
        <end position="639"/>
    </location>
</feature>
<dbReference type="PANTHER" id="PTHR46689:SF1">
    <property type="entry name" value="PHOD-LIKE PHOSPHATASE DOMAIN-CONTAINING PROTEIN"/>
    <property type="match status" value="1"/>
</dbReference>
<feature type="domain" description="PhoD-like phosphatase" evidence="2">
    <location>
        <begin position="988"/>
        <end position="1245"/>
    </location>
</feature>
<feature type="compositionally biased region" description="Basic and acidic residues" evidence="1">
    <location>
        <begin position="1750"/>
        <end position="1762"/>
    </location>
</feature>
<evidence type="ECO:0000313" key="4">
    <source>
        <dbReference type="Proteomes" id="UP001600888"/>
    </source>
</evidence>
<keyword evidence="4" id="KW-1185">Reference proteome</keyword>
<feature type="compositionally biased region" description="Polar residues" evidence="1">
    <location>
        <begin position="57"/>
        <end position="92"/>
    </location>
</feature>
<feature type="compositionally biased region" description="Basic and acidic residues" evidence="1">
    <location>
        <begin position="409"/>
        <end position="429"/>
    </location>
</feature>
<evidence type="ECO:0000313" key="3">
    <source>
        <dbReference type="EMBL" id="KAL2287909.1"/>
    </source>
</evidence>
<feature type="compositionally biased region" description="Basic and acidic residues" evidence="1">
    <location>
        <begin position="552"/>
        <end position="569"/>
    </location>
</feature>
<feature type="compositionally biased region" description="Basic and acidic residues" evidence="1">
    <location>
        <begin position="124"/>
        <end position="137"/>
    </location>
</feature>
<feature type="compositionally biased region" description="Low complexity" evidence="1">
    <location>
        <begin position="208"/>
        <end position="218"/>
    </location>
</feature>
<feature type="compositionally biased region" description="Polar residues" evidence="1">
    <location>
        <begin position="219"/>
        <end position="229"/>
    </location>
</feature>